<feature type="compositionally biased region" description="Basic and acidic residues" evidence="1">
    <location>
        <begin position="42"/>
        <end position="54"/>
    </location>
</feature>
<evidence type="ECO:0000256" key="1">
    <source>
        <dbReference type="SAM" id="MobiDB-lite"/>
    </source>
</evidence>
<protein>
    <submittedName>
        <fullName evidence="2">Uncharacterized protein</fullName>
    </submittedName>
</protein>
<gene>
    <name evidence="2" type="ORF">SAMN04489718_1458</name>
</gene>
<proteinExistence type="predicted"/>
<feature type="region of interest" description="Disordered" evidence="1">
    <location>
        <begin position="127"/>
        <end position="260"/>
    </location>
</feature>
<dbReference type="Proteomes" id="UP000199301">
    <property type="component" value="Unassembled WGS sequence"/>
</dbReference>
<keyword evidence="3" id="KW-1185">Reference proteome</keyword>
<feature type="region of interest" description="Disordered" evidence="1">
    <location>
        <begin position="1"/>
        <end position="22"/>
    </location>
</feature>
<accession>A0A1H1A7Z1</accession>
<sequence>MCHRASESTPPPGRSPTASDVRGLPCTCRLCALLGRLSRRAERVAPGGHRDAPSRHRGPRERSAAPMGARRTTYRSAWLATPRAVLARHLPRERSGERRSPYQSIVDNPIRFLFVLAQFSRSRALHRGPNELMTTKNGGHPSDRPPHHPCRSRKIKKQSVVDPPHHVPDQSFSHRKTPSEHSSTRWPCKAQWQLRSESANTFPGEPRPTPPRKQCRKSPPKCKKKSLVTCYFPGTPRLRNRAGTAPTGLRPDHDSLSRCD</sequence>
<feature type="region of interest" description="Disordered" evidence="1">
    <location>
        <begin position="42"/>
        <end position="75"/>
    </location>
</feature>
<evidence type="ECO:0000313" key="3">
    <source>
        <dbReference type="Proteomes" id="UP000199301"/>
    </source>
</evidence>
<reference evidence="3" key="1">
    <citation type="submission" date="2016-10" db="EMBL/GenBank/DDBJ databases">
        <authorList>
            <person name="Varghese N."/>
            <person name="Submissions S."/>
        </authorList>
    </citation>
    <scope>NUCLEOTIDE SEQUENCE [LARGE SCALE GENOMIC DNA]</scope>
    <source>
        <strain evidence="3">DSM 45459</strain>
    </source>
</reference>
<feature type="compositionally biased region" description="Basic residues" evidence="1">
    <location>
        <begin position="147"/>
        <end position="157"/>
    </location>
</feature>
<dbReference type="AlphaFoldDB" id="A0A1H1A7Z1"/>
<name>A0A1H1A7Z1_9ACTN</name>
<feature type="compositionally biased region" description="Basic and acidic residues" evidence="1">
    <location>
        <begin position="250"/>
        <end position="260"/>
    </location>
</feature>
<feature type="compositionally biased region" description="Basic residues" evidence="1">
    <location>
        <begin position="213"/>
        <end position="226"/>
    </location>
</feature>
<evidence type="ECO:0000313" key="2">
    <source>
        <dbReference type="EMBL" id="SDQ35739.1"/>
    </source>
</evidence>
<dbReference type="EMBL" id="FNKO01000001">
    <property type="protein sequence ID" value="SDQ35739.1"/>
    <property type="molecule type" value="Genomic_DNA"/>
</dbReference>
<organism evidence="2 3">
    <name type="scientific">Actinopolyspora saharensis</name>
    <dbReference type="NCBI Taxonomy" id="995062"/>
    <lineage>
        <taxon>Bacteria</taxon>
        <taxon>Bacillati</taxon>
        <taxon>Actinomycetota</taxon>
        <taxon>Actinomycetes</taxon>
        <taxon>Actinopolysporales</taxon>
        <taxon>Actinopolysporaceae</taxon>
        <taxon>Actinopolyspora</taxon>
    </lineage>
</organism>